<dbReference type="GO" id="GO:0042138">
    <property type="term" value="P:meiotic DNA double-strand break formation"/>
    <property type="evidence" value="ECO:0007669"/>
    <property type="project" value="InterPro"/>
</dbReference>
<dbReference type="GO" id="GO:0030674">
    <property type="term" value="F:protein-macromolecule adaptor activity"/>
    <property type="evidence" value="ECO:0007669"/>
    <property type="project" value="TreeGrafter"/>
</dbReference>
<dbReference type="GO" id="GO:0007131">
    <property type="term" value="P:reciprocal meiotic recombination"/>
    <property type="evidence" value="ECO:0007669"/>
    <property type="project" value="TreeGrafter"/>
</dbReference>
<evidence type="ECO:0008006" key="3">
    <source>
        <dbReference type="Google" id="ProtNLM"/>
    </source>
</evidence>
<proteinExistence type="predicted"/>
<protein>
    <recommendedName>
        <fullName evidence="3">Type 2 DNA topoisomerase 6 subunit B-like</fullName>
    </recommendedName>
</protein>
<accession>A0AAN9N710</accession>
<dbReference type="InterPro" id="IPR034566">
    <property type="entry name" value="MTOPVIB_plant"/>
</dbReference>
<dbReference type="PANTHER" id="PTHR36722">
    <property type="entry name" value="TYPE 2 DNA TOPOISOMERASE 6 SUBUNIT B-LIKE"/>
    <property type="match status" value="1"/>
</dbReference>
<comment type="caution">
    <text evidence="1">The sequence shown here is derived from an EMBL/GenBank/DDBJ whole genome shotgun (WGS) entry which is preliminary data.</text>
</comment>
<dbReference type="EMBL" id="JAYMYR010000004">
    <property type="protein sequence ID" value="KAK7367860.1"/>
    <property type="molecule type" value="Genomic_DNA"/>
</dbReference>
<dbReference type="Proteomes" id="UP001374584">
    <property type="component" value="Unassembled WGS sequence"/>
</dbReference>
<name>A0AAN9N710_PHACN</name>
<dbReference type="GO" id="GO:0000793">
    <property type="term" value="C:condensed chromosome"/>
    <property type="evidence" value="ECO:0007669"/>
    <property type="project" value="TreeGrafter"/>
</dbReference>
<dbReference type="AlphaFoldDB" id="A0AAN9N710"/>
<evidence type="ECO:0000313" key="2">
    <source>
        <dbReference type="Proteomes" id="UP001374584"/>
    </source>
</evidence>
<organism evidence="1 2">
    <name type="scientific">Phaseolus coccineus</name>
    <name type="common">Scarlet runner bean</name>
    <name type="synonym">Phaseolus multiflorus</name>
    <dbReference type="NCBI Taxonomy" id="3886"/>
    <lineage>
        <taxon>Eukaryota</taxon>
        <taxon>Viridiplantae</taxon>
        <taxon>Streptophyta</taxon>
        <taxon>Embryophyta</taxon>
        <taxon>Tracheophyta</taxon>
        <taxon>Spermatophyta</taxon>
        <taxon>Magnoliopsida</taxon>
        <taxon>eudicotyledons</taxon>
        <taxon>Gunneridae</taxon>
        <taxon>Pentapetalae</taxon>
        <taxon>rosids</taxon>
        <taxon>fabids</taxon>
        <taxon>Fabales</taxon>
        <taxon>Fabaceae</taxon>
        <taxon>Papilionoideae</taxon>
        <taxon>50 kb inversion clade</taxon>
        <taxon>NPAAA clade</taxon>
        <taxon>indigoferoid/millettioid clade</taxon>
        <taxon>Phaseoleae</taxon>
        <taxon>Phaseolus</taxon>
    </lineage>
</organism>
<keyword evidence="2" id="KW-1185">Reference proteome</keyword>
<reference evidence="1 2" key="1">
    <citation type="submission" date="2024-01" db="EMBL/GenBank/DDBJ databases">
        <title>The genomes of 5 underutilized Papilionoideae crops provide insights into root nodulation and disease resistanc.</title>
        <authorList>
            <person name="Jiang F."/>
        </authorList>
    </citation>
    <scope>NUCLEOTIDE SEQUENCE [LARGE SCALE GENOMIC DNA]</scope>
    <source>
        <strain evidence="1">JINMINGXINNONG_FW02</strain>
        <tissue evidence="1">Leaves</tissue>
    </source>
</reference>
<dbReference type="PANTHER" id="PTHR36722:SF1">
    <property type="entry name" value="TYPE 2 DNA TOPOISOMERASE 6 SUBUNIT B-LIKE"/>
    <property type="match status" value="1"/>
</dbReference>
<sequence>MEFSTVQELCLHLISSAYQRCRLSEQICRLAIILTRSSSSHPSLRISISDTGIGSCLEEFQNLRFSSTDVADNWDGMLSLKTTSNMPDQLFCLREMVLSCPHIILIGIRDTEIHSYQINLKGSGSSRITRLPSNTKNGAKFSGSEAYLSSFVSRDLLLADIHTFIQKNIAIQLVAEDCDVPESRYEKVFLSNECKQSPVSASNLELLKSGIEDYVVKHGNNLSNKCNTCFPSWEQLKVGVGVACCTDNRLHTELVMEAVILISNVSTQNITCFREYDNKTEVLYFEDFSPCTISRSSMKTLESIDWKTYGLNLRGAVEQDGVTLLEWENLPTDTHIDVVLHIYHKQYPALDRSFLSLSETVKSTVIPAPRKMSPLARNLVKRAVKLALDDLKANHSQAFLSSRALQIRGYAPDLAKTIAGLILSSSDLDFQGECFSLLGLQSQEVGTEIVESCIEERIVSVIEMNDKKPHNYQQVAPYLFEELENPVQDSEFQENDFGPFDF</sequence>
<evidence type="ECO:0000313" key="1">
    <source>
        <dbReference type="EMBL" id="KAK7367860.1"/>
    </source>
</evidence>
<gene>
    <name evidence="1" type="ORF">VNO80_09879</name>
</gene>